<reference evidence="2 3" key="1">
    <citation type="submission" date="2023-09" db="EMBL/GenBank/DDBJ databases">
        <authorList>
            <person name="Rey-Velasco X."/>
        </authorList>
    </citation>
    <scope>NUCLEOTIDE SEQUENCE [LARGE SCALE GENOMIC DNA]</scope>
    <source>
        <strain evidence="2 3">W311</strain>
    </source>
</reference>
<keyword evidence="3" id="KW-1185">Reference proteome</keyword>
<name>A0ABZ0B8L3_9SPHN</name>
<dbReference type="Proteomes" id="UP001302249">
    <property type="component" value="Chromosome"/>
</dbReference>
<evidence type="ECO:0000313" key="3">
    <source>
        <dbReference type="Proteomes" id="UP001302249"/>
    </source>
</evidence>
<dbReference type="EMBL" id="CP135076">
    <property type="protein sequence ID" value="WNO53625.1"/>
    <property type="molecule type" value="Genomic_DNA"/>
</dbReference>
<proteinExistence type="predicted"/>
<evidence type="ECO:0000313" key="2">
    <source>
        <dbReference type="EMBL" id="WNO53625.1"/>
    </source>
</evidence>
<feature type="compositionally biased region" description="Low complexity" evidence="1">
    <location>
        <begin position="93"/>
        <end position="108"/>
    </location>
</feature>
<organism evidence="2 3">
    <name type="scientific">Stakelama saccharophila</name>
    <dbReference type="NCBI Taxonomy" id="3075605"/>
    <lineage>
        <taxon>Bacteria</taxon>
        <taxon>Pseudomonadati</taxon>
        <taxon>Pseudomonadota</taxon>
        <taxon>Alphaproteobacteria</taxon>
        <taxon>Sphingomonadales</taxon>
        <taxon>Sphingomonadaceae</taxon>
        <taxon>Stakelama</taxon>
    </lineage>
</organism>
<feature type="region of interest" description="Disordered" evidence="1">
    <location>
        <begin position="75"/>
        <end position="108"/>
    </location>
</feature>
<dbReference type="RefSeq" id="WP_313915256.1">
    <property type="nucleotide sequence ID" value="NZ_CP135076.1"/>
</dbReference>
<accession>A0ABZ0B8L3</accession>
<dbReference type="Pfam" id="PF06412">
    <property type="entry name" value="TraD"/>
    <property type="match status" value="1"/>
</dbReference>
<sequence>MRKPRDYDSELKALGDKARKLRERKVMQLGELVQATDADALPVEELAGALIAAIEEKNATTKGAWRQRGEAFFRGAKGKAAGRVSHDRGGDTSNNGGAEPAAASSGAA</sequence>
<protein>
    <submittedName>
        <fullName evidence="2">Conjugal transfer protein TraD</fullName>
    </submittedName>
</protein>
<evidence type="ECO:0000256" key="1">
    <source>
        <dbReference type="SAM" id="MobiDB-lite"/>
    </source>
</evidence>
<dbReference type="InterPro" id="IPR009444">
    <property type="entry name" value="Conjugal_tfr_TraD_a-type"/>
</dbReference>
<gene>
    <name evidence="2" type="ORF">RPR59_14495</name>
</gene>